<evidence type="ECO:0000313" key="5">
    <source>
        <dbReference type="EMBL" id="OCH96423.1"/>
    </source>
</evidence>
<reference evidence="5 6" key="1">
    <citation type="submission" date="2016-07" db="EMBL/GenBank/DDBJ databases">
        <title>Draft genome of the white-rot fungus Obba rivulosa 3A-2.</title>
        <authorList>
            <consortium name="DOE Joint Genome Institute"/>
            <person name="Miettinen O."/>
            <person name="Riley R."/>
            <person name="Acob R."/>
            <person name="Barry K."/>
            <person name="Cullen D."/>
            <person name="De Vries R."/>
            <person name="Hainaut M."/>
            <person name="Hatakka A."/>
            <person name="Henrissat B."/>
            <person name="Hilden K."/>
            <person name="Kuo R."/>
            <person name="Labutti K."/>
            <person name="Lipzen A."/>
            <person name="Makela M.R."/>
            <person name="Sandor L."/>
            <person name="Spatafora J.W."/>
            <person name="Grigoriev I.V."/>
            <person name="Hibbett D.S."/>
        </authorList>
    </citation>
    <scope>NUCLEOTIDE SEQUENCE [LARGE SCALE GENOMIC DNA]</scope>
    <source>
        <strain evidence="5 6">3A-2</strain>
    </source>
</reference>
<evidence type="ECO:0000256" key="3">
    <source>
        <dbReference type="ARBA" id="ARBA00023002"/>
    </source>
</evidence>
<keyword evidence="1" id="KW-0285">Flavoprotein</keyword>
<protein>
    <submittedName>
        <fullName evidence="5">FAD/NAD-P-binding domain-containing protein</fullName>
    </submittedName>
</protein>
<dbReference type="Pfam" id="PF01494">
    <property type="entry name" value="FAD_binding_3"/>
    <property type="match status" value="1"/>
</dbReference>
<sequence>MASKDFKVAIIGGGVCGLTCAIALTRLGVPVELFEAAPKFEEIGAAIGIGPNAGRVLQDIGVLEDVLAQARVPRLNQLTMCFISGMEGHEILYEYPGGPENMSLGIHRASFLEALEHRLDPNIAHFNKRCTAVNVSPGNPSRYILHFTDGTTHETDVVLGADGIKSVVRSVVTDEPSAAQIAFSNAVVYRALVSWKALQSAGIKTDLTVRPICMVGPDKHIVFVPIKNGEIINVAAFATDHHIPMGSANLTPGIPWLSDVSQEEALKDFEDWGPDVINTLKCIQKISKWSVHVVYPQLGSYTKGRVALLGDAAHAMLPHLGSGGGQGLEDAWVLAHLLSHPQTNASNIELVLEAYNRVNMPRSQMVWEASKSAGEKYHGFGGHGLTPDGLREDLHDQWSPIWHYDIHDSMQAAVQWLKETGVFS</sequence>
<dbReference type="InterPro" id="IPR051104">
    <property type="entry name" value="FAD_monoxygenase"/>
</dbReference>
<evidence type="ECO:0000256" key="2">
    <source>
        <dbReference type="ARBA" id="ARBA00022827"/>
    </source>
</evidence>
<dbReference type="GO" id="GO:0016491">
    <property type="term" value="F:oxidoreductase activity"/>
    <property type="evidence" value="ECO:0007669"/>
    <property type="project" value="UniProtKB-KW"/>
</dbReference>
<evidence type="ECO:0000256" key="1">
    <source>
        <dbReference type="ARBA" id="ARBA00022630"/>
    </source>
</evidence>
<dbReference type="Proteomes" id="UP000250043">
    <property type="component" value="Unassembled WGS sequence"/>
</dbReference>
<keyword evidence="2" id="KW-0274">FAD</keyword>
<organism evidence="5 6">
    <name type="scientific">Obba rivulosa</name>
    <dbReference type="NCBI Taxonomy" id="1052685"/>
    <lineage>
        <taxon>Eukaryota</taxon>
        <taxon>Fungi</taxon>
        <taxon>Dikarya</taxon>
        <taxon>Basidiomycota</taxon>
        <taxon>Agaricomycotina</taxon>
        <taxon>Agaricomycetes</taxon>
        <taxon>Polyporales</taxon>
        <taxon>Gelatoporiaceae</taxon>
        <taxon>Obba</taxon>
    </lineage>
</organism>
<gene>
    <name evidence="5" type="ORF">OBBRIDRAFT_765124</name>
</gene>
<feature type="domain" description="FAD-binding" evidence="4">
    <location>
        <begin position="6"/>
        <end position="367"/>
    </location>
</feature>
<accession>A0A8E2DVJ9</accession>
<dbReference type="Gene3D" id="3.50.50.60">
    <property type="entry name" value="FAD/NAD(P)-binding domain"/>
    <property type="match status" value="1"/>
</dbReference>
<dbReference type="SUPFAM" id="SSF54373">
    <property type="entry name" value="FAD-linked reductases, C-terminal domain"/>
    <property type="match status" value="1"/>
</dbReference>
<dbReference type="GO" id="GO:0044550">
    <property type="term" value="P:secondary metabolite biosynthetic process"/>
    <property type="evidence" value="ECO:0007669"/>
    <property type="project" value="TreeGrafter"/>
</dbReference>
<dbReference type="PANTHER" id="PTHR46720">
    <property type="entry name" value="HYDROXYLASE, PUTATIVE (AFU_ORTHOLOGUE AFUA_3G01460)-RELATED"/>
    <property type="match status" value="1"/>
</dbReference>
<dbReference type="InterPro" id="IPR036188">
    <property type="entry name" value="FAD/NAD-bd_sf"/>
</dbReference>
<dbReference type="EMBL" id="KV722330">
    <property type="protein sequence ID" value="OCH96423.1"/>
    <property type="molecule type" value="Genomic_DNA"/>
</dbReference>
<name>A0A8E2DVJ9_9APHY</name>
<dbReference type="GO" id="GO:0071949">
    <property type="term" value="F:FAD binding"/>
    <property type="evidence" value="ECO:0007669"/>
    <property type="project" value="InterPro"/>
</dbReference>
<keyword evidence="6" id="KW-1185">Reference proteome</keyword>
<evidence type="ECO:0000259" key="4">
    <source>
        <dbReference type="Pfam" id="PF01494"/>
    </source>
</evidence>
<dbReference type="SUPFAM" id="SSF51905">
    <property type="entry name" value="FAD/NAD(P)-binding domain"/>
    <property type="match status" value="1"/>
</dbReference>
<dbReference type="PRINTS" id="PR00420">
    <property type="entry name" value="RNGMNOXGNASE"/>
</dbReference>
<dbReference type="PANTHER" id="PTHR46720:SF3">
    <property type="entry name" value="FAD-BINDING DOMAIN-CONTAINING PROTEIN-RELATED"/>
    <property type="match status" value="1"/>
</dbReference>
<keyword evidence="3" id="KW-0560">Oxidoreductase</keyword>
<dbReference type="OrthoDB" id="417877at2759"/>
<dbReference type="InterPro" id="IPR002938">
    <property type="entry name" value="FAD-bd"/>
</dbReference>
<dbReference type="AlphaFoldDB" id="A0A8E2DVJ9"/>
<evidence type="ECO:0000313" key="6">
    <source>
        <dbReference type="Proteomes" id="UP000250043"/>
    </source>
</evidence>
<proteinExistence type="predicted"/>